<dbReference type="CDD" id="cd00009">
    <property type="entry name" value="AAA"/>
    <property type="match status" value="1"/>
</dbReference>
<dbReference type="GO" id="GO:0003689">
    <property type="term" value="F:DNA clamp loader activity"/>
    <property type="evidence" value="ECO:0007669"/>
    <property type="project" value="TreeGrafter"/>
</dbReference>
<dbReference type="UniPathway" id="UPA00668"/>
<dbReference type="PANTHER" id="PTHR11669">
    <property type="entry name" value="REPLICATION FACTOR C / DNA POLYMERASE III GAMMA-TAU SUBUNIT"/>
    <property type="match status" value="1"/>
</dbReference>
<name>A0A6B2G5R9_MYXSQ</name>
<reference evidence="3" key="1">
    <citation type="submission" date="2018-11" db="EMBL/GenBank/DDBJ databases">
        <title>Myxobolus squamalis genome and transcriptome.</title>
        <authorList>
            <person name="Yahalomi D."/>
            <person name="Atkinson S.D."/>
            <person name="Neuhof M."/>
            <person name="Chang E.S."/>
            <person name="Philippe H."/>
            <person name="Cartwright P."/>
            <person name="Bartholomew J.L."/>
            <person name="Huchon D."/>
        </authorList>
    </citation>
    <scope>NUCLEOTIDE SEQUENCE</scope>
    <source>
        <strain evidence="3">71B08</strain>
        <tissue evidence="3">Whole</tissue>
    </source>
</reference>
<evidence type="ECO:0000256" key="1">
    <source>
        <dbReference type="ARBA" id="ARBA00005173"/>
    </source>
</evidence>
<comment type="pathway">
    <text evidence="1">Porphyrin-containing compound metabolism; chlorophyll biosynthesis.</text>
</comment>
<proteinExistence type="predicted"/>
<organism evidence="3">
    <name type="scientific">Myxobolus squamalis</name>
    <name type="common">Myxosporean</name>
    <dbReference type="NCBI Taxonomy" id="59785"/>
    <lineage>
        <taxon>Eukaryota</taxon>
        <taxon>Metazoa</taxon>
        <taxon>Cnidaria</taxon>
        <taxon>Myxozoa</taxon>
        <taxon>Myxosporea</taxon>
        <taxon>Bivalvulida</taxon>
        <taxon>Platysporina</taxon>
        <taxon>Myxobolidae</taxon>
        <taxon>Myxobolus</taxon>
    </lineage>
</organism>
<protein>
    <submittedName>
        <fullName evidence="3">Replication factor C subunit 2 (Trinotate prediction)</fullName>
    </submittedName>
</protein>
<evidence type="ECO:0000259" key="2">
    <source>
        <dbReference type="Pfam" id="PF01078"/>
    </source>
</evidence>
<dbReference type="Gene3D" id="3.40.50.300">
    <property type="entry name" value="P-loop containing nucleotide triphosphate hydrolases"/>
    <property type="match status" value="1"/>
</dbReference>
<dbReference type="InterPro" id="IPR050238">
    <property type="entry name" value="DNA_Rep/Repair_Clamp_Loader"/>
</dbReference>
<dbReference type="GO" id="GO:0005663">
    <property type="term" value="C:DNA replication factor C complex"/>
    <property type="evidence" value="ECO:0007669"/>
    <property type="project" value="TreeGrafter"/>
</dbReference>
<dbReference type="SUPFAM" id="SSF52540">
    <property type="entry name" value="P-loop containing nucleoside triphosphate hydrolases"/>
    <property type="match status" value="1"/>
</dbReference>
<dbReference type="Pfam" id="PF01078">
    <property type="entry name" value="Mg_chelatase"/>
    <property type="match status" value="1"/>
</dbReference>
<accession>A0A6B2G5R9</accession>
<dbReference type="PANTHER" id="PTHR11669:SF5">
    <property type="entry name" value="REPLICATION FACTOR C SUBUNIT 2"/>
    <property type="match status" value="1"/>
</dbReference>
<dbReference type="GO" id="GO:0006261">
    <property type="term" value="P:DNA-templated DNA replication"/>
    <property type="evidence" value="ECO:0007669"/>
    <property type="project" value="TreeGrafter"/>
</dbReference>
<dbReference type="GO" id="GO:0005524">
    <property type="term" value="F:ATP binding"/>
    <property type="evidence" value="ECO:0007669"/>
    <property type="project" value="InterPro"/>
</dbReference>
<dbReference type="GO" id="GO:0005634">
    <property type="term" value="C:nucleus"/>
    <property type="evidence" value="ECO:0007669"/>
    <property type="project" value="TreeGrafter"/>
</dbReference>
<dbReference type="AlphaFoldDB" id="A0A6B2G5R9"/>
<dbReference type="InterPro" id="IPR027417">
    <property type="entry name" value="P-loop_NTPase"/>
</dbReference>
<feature type="domain" description="Magnesium chelatase ChlI-like catalytic" evidence="2">
    <location>
        <begin position="16"/>
        <end position="75"/>
    </location>
</feature>
<dbReference type="EMBL" id="GHBR01003611">
    <property type="protein sequence ID" value="NDJ97786.1"/>
    <property type="molecule type" value="Transcribed_RNA"/>
</dbReference>
<dbReference type="InterPro" id="IPR000523">
    <property type="entry name" value="Mg_chelatse_chII-like_cat_dom"/>
</dbReference>
<dbReference type="GO" id="GO:0006281">
    <property type="term" value="P:DNA repair"/>
    <property type="evidence" value="ECO:0007669"/>
    <property type="project" value="TreeGrafter"/>
</dbReference>
<sequence length="104" mass="11573">MAESIPWVEKYRPKLLTEVVGNEEIIKRLNYFAHNGNVPNIILCGSPGTGKTTSIVCLAHILLGENFKNAVLELNASDERGIDVVRGDIKMFAQKKSHSTHRKT</sequence>
<evidence type="ECO:0000313" key="3">
    <source>
        <dbReference type="EMBL" id="NDJ97786.1"/>
    </source>
</evidence>